<dbReference type="EMBL" id="JAGGLL010000036">
    <property type="protein sequence ID" value="MBP2023714.1"/>
    <property type="molecule type" value="Genomic_DNA"/>
</dbReference>
<evidence type="ECO:0000313" key="3">
    <source>
        <dbReference type="Proteomes" id="UP001519308"/>
    </source>
</evidence>
<organism evidence="2 3">
    <name type="scientific">Clostridium punense</name>
    <dbReference type="NCBI Taxonomy" id="1054297"/>
    <lineage>
        <taxon>Bacteria</taxon>
        <taxon>Bacillati</taxon>
        <taxon>Bacillota</taxon>
        <taxon>Clostridia</taxon>
        <taxon>Eubacteriales</taxon>
        <taxon>Clostridiaceae</taxon>
        <taxon>Clostridium</taxon>
    </lineage>
</organism>
<proteinExistence type="predicted"/>
<keyword evidence="1" id="KW-1133">Transmembrane helix</keyword>
<name>A0ABS4K7E3_9CLOT</name>
<keyword evidence="1" id="KW-0812">Transmembrane</keyword>
<dbReference type="RefSeq" id="WP_021285180.1">
    <property type="nucleotide sequence ID" value="NZ_JAGGLL010000036.1"/>
</dbReference>
<feature type="transmembrane region" description="Helical" evidence="1">
    <location>
        <begin position="98"/>
        <end position="120"/>
    </location>
</feature>
<evidence type="ECO:0000313" key="2">
    <source>
        <dbReference type="EMBL" id="MBP2023714.1"/>
    </source>
</evidence>
<keyword evidence="3" id="KW-1185">Reference proteome</keyword>
<accession>A0ABS4K7E3</accession>
<protein>
    <submittedName>
        <fullName evidence="2">Phosphatidylserine synthase</fullName>
    </submittedName>
</protein>
<comment type="caution">
    <text evidence="2">The sequence shown here is derived from an EMBL/GenBank/DDBJ whole genome shotgun (WGS) entry which is preliminary data.</text>
</comment>
<gene>
    <name evidence="2" type="ORF">J2Z44_003556</name>
</gene>
<feature type="transmembrane region" description="Helical" evidence="1">
    <location>
        <begin position="27"/>
        <end position="46"/>
    </location>
</feature>
<reference evidence="2 3" key="1">
    <citation type="submission" date="2021-03" db="EMBL/GenBank/DDBJ databases">
        <title>Genomic Encyclopedia of Type Strains, Phase IV (KMG-IV): sequencing the most valuable type-strain genomes for metagenomic binning, comparative biology and taxonomic classification.</title>
        <authorList>
            <person name="Goeker M."/>
        </authorList>
    </citation>
    <scope>NUCLEOTIDE SEQUENCE [LARGE SCALE GENOMIC DNA]</scope>
    <source>
        <strain evidence="2 3">DSM 28650</strain>
    </source>
</reference>
<evidence type="ECO:0000256" key="1">
    <source>
        <dbReference type="SAM" id="Phobius"/>
    </source>
</evidence>
<dbReference type="Proteomes" id="UP001519308">
    <property type="component" value="Unassembled WGS sequence"/>
</dbReference>
<keyword evidence="1" id="KW-0472">Membrane</keyword>
<sequence>MDMDNKELYENLPEGYLEQRRKRDLRYVWSLYAYCVFSVLVTYGILSTERGTIGSLLFYGVMGINVITMMTSFTNKRIYNNIPMPNHGDIKVFTKKEVLLYALPIIIILPFIFGTMYRYLSFIVPAYVAASIFTRPRDAFDKARERHY</sequence>
<feature type="transmembrane region" description="Helical" evidence="1">
    <location>
        <begin position="52"/>
        <end position="74"/>
    </location>
</feature>